<evidence type="ECO:0000259" key="2">
    <source>
        <dbReference type="Pfam" id="PF00168"/>
    </source>
</evidence>
<protein>
    <recommendedName>
        <fullName evidence="6">C2 domain-containing protein</fullName>
    </recommendedName>
</protein>
<dbReference type="SUPFAM" id="SSF49562">
    <property type="entry name" value="C2 domain (Calcium/lipid-binding domain, CaLB)"/>
    <property type="match status" value="1"/>
</dbReference>
<dbReference type="InterPro" id="IPR035892">
    <property type="entry name" value="C2_domain_sf"/>
</dbReference>
<feature type="domain" description="C2" evidence="2">
    <location>
        <begin position="51"/>
        <end position="112"/>
    </location>
</feature>
<proteinExistence type="predicted"/>
<dbReference type="SUPFAM" id="SSF52540">
    <property type="entry name" value="P-loop containing nucleoside triphosphate hydrolases"/>
    <property type="match status" value="1"/>
</dbReference>
<feature type="domain" description="Nephrocystin 3-like N-terminal" evidence="3">
    <location>
        <begin position="436"/>
        <end position="550"/>
    </location>
</feature>
<dbReference type="CDD" id="cd00030">
    <property type="entry name" value="C2"/>
    <property type="match status" value="1"/>
</dbReference>
<dbReference type="Proteomes" id="UP000683000">
    <property type="component" value="Unassembled WGS sequence"/>
</dbReference>
<evidence type="ECO:0008006" key="6">
    <source>
        <dbReference type="Google" id="ProtNLM"/>
    </source>
</evidence>
<dbReference type="InterPro" id="IPR000008">
    <property type="entry name" value="C2_dom"/>
</dbReference>
<keyword evidence="5" id="KW-1185">Reference proteome</keyword>
<dbReference type="OrthoDB" id="3248304at2759"/>
<evidence type="ECO:0000256" key="1">
    <source>
        <dbReference type="ARBA" id="ARBA00022737"/>
    </source>
</evidence>
<dbReference type="EMBL" id="JAGFBS010000001">
    <property type="protein sequence ID" value="KAG6382047.1"/>
    <property type="molecule type" value="Genomic_DNA"/>
</dbReference>
<sequence length="686" mass="74622">MDSANPVESIAYVYIVHMHMECAERGYRAKIVTIKDIELHAFARRKLPVARQFYVEFSVGDTLRSTDSAKESKNRTSWDKTFHFDGDNRSVILVKVYQKHRIGKDKLVGSLTDTIGGALGKLKDGGTKVFCMSCSTDASPAIKVLESTLGKDTSDAGIALKFALSAESRGNSNAEERQVIDAVAGASEAIDPLNSTPAAAGLPSSAVDAGTNITTGTQTFETTWGVLLQRMELFNKIVTGIAQVLCLVSRLLHGLNAAQIHPYTSLAWSVISAANQVLVNQKNRDDKIIRLAGMTSDVFTFVEDAEPLKVIKAHMKTITLLIQQVTECGYFITEYAKQKNFWVRTAKYTISDIDTRITDYENKFRELKSAFLEGVAVQTGIAVVRMMNLVEPIVESIDLNDMPYAPGARYAQEKGCLPGTRESFLREICGILNNLNQDAPQVCLLTGVAGSGKSAMAHAIARLYDGQKRLGSSYCFASTDVARRNPQNLFSTIARGLADHDPQFKAALWEVVKGDRALRMSQSPFEQVEKLIIEPSQNLHAIGPLVIVIDNFCVPSPSKSPKMHSLPISVSSSLLVPKVTSSPRFLLAPRSSISKRVTSPRMLSTEISRSSSITRFINIPNLNLLGRTGSGVDCLSVIPSISSNGHLLHVTSSKGIVLLASTQASGSTASSTLTVAIRWIACTKPY</sequence>
<gene>
    <name evidence="4" type="ORF">JVT61DRAFT_683</name>
</gene>
<dbReference type="AlphaFoldDB" id="A0A8I2Z200"/>
<dbReference type="Gene3D" id="2.60.40.150">
    <property type="entry name" value="C2 domain"/>
    <property type="match status" value="1"/>
</dbReference>
<accession>A0A8I2Z200</accession>
<dbReference type="InterPro" id="IPR027417">
    <property type="entry name" value="P-loop_NTPase"/>
</dbReference>
<dbReference type="Pfam" id="PF24883">
    <property type="entry name" value="NPHP3_N"/>
    <property type="match status" value="1"/>
</dbReference>
<evidence type="ECO:0000313" key="5">
    <source>
        <dbReference type="Proteomes" id="UP000683000"/>
    </source>
</evidence>
<name>A0A8I2Z200_9AGAM</name>
<evidence type="ECO:0000313" key="4">
    <source>
        <dbReference type="EMBL" id="KAG6382047.1"/>
    </source>
</evidence>
<dbReference type="Gene3D" id="3.40.50.300">
    <property type="entry name" value="P-loop containing nucleotide triphosphate hydrolases"/>
    <property type="match status" value="1"/>
</dbReference>
<reference evidence="4" key="1">
    <citation type="submission" date="2021-03" db="EMBL/GenBank/DDBJ databases">
        <title>Evolutionary innovations through gain and loss of genes in the ectomycorrhizal Boletales.</title>
        <authorList>
            <person name="Wu G."/>
            <person name="Miyauchi S."/>
            <person name="Morin E."/>
            <person name="Yang Z.-L."/>
            <person name="Xu J."/>
            <person name="Martin F.M."/>
        </authorList>
    </citation>
    <scope>NUCLEOTIDE SEQUENCE</scope>
    <source>
        <strain evidence="4">BR01</strain>
    </source>
</reference>
<keyword evidence="1" id="KW-0677">Repeat</keyword>
<dbReference type="Pfam" id="PF00168">
    <property type="entry name" value="C2"/>
    <property type="match status" value="1"/>
</dbReference>
<comment type="caution">
    <text evidence="4">The sequence shown here is derived from an EMBL/GenBank/DDBJ whole genome shotgun (WGS) entry which is preliminary data.</text>
</comment>
<dbReference type="InterPro" id="IPR056884">
    <property type="entry name" value="NPHP3-like_N"/>
</dbReference>
<organism evidence="4 5">
    <name type="scientific">Boletus reticuloceps</name>
    <dbReference type="NCBI Taxonomy" id="495285"/>
    <lineage>
        <taxon>Eukaryota</taxon>
        <taxon>Fungi</taxon>
        <taxon>Dikarya</taxon>
        <taxon>Basidiomycota</taxon>
        <taxon>Agaricomycotina</taxon>
        <taxon>Agaricomycetes</taxon>
        <taxon>Agaricomycetidae</taxon>
        <taxon>Boletales</taxon>
        <taxon>Boletineae</taxon>
        <taxon>Boletaceae</taxon>
        <taxon>Boletoideae</taxon>
        <taxon>Boletus</taxon>
    </lineage>
</organism>
<evidence type="ECO:0000259" key="3">
    <source>
        <dbReference type="Pfam" id="PF24883"/>
    </source>
</evidence>